<dbReference type="PANTHER" id="PTHR33470">
    <property type="entry name" value="OS01G0164075 PROTEIN"/>
    <property type="match status" value="1"/>
</dbReference>
<accession>A0A7J7CBC4</accession>
<evidence type="ECO:0000313" key="2">
    <source>
        <dbReference type="EMBL" id="KAF5731419.1"/>
    </source>
</evidence>
<evidence type="ECO:0000313" key="3">
    <source>
        <dbReference type="Proteomes" id="UP000593562"/>
    </source>
</evidence>
<organism evidence="2 3">
    <name type="scientific">Tripterygium wilfordii</name>
    <name type="common">Thunder God vine</name>
    <dbReference type="NCBI Taxonomy" id="458696"/>
    <lineage>
        <taxon>Eukaryota</taxon>
        <taxon>Viridiplantae</taxon>
        <taxon>Streptophyta</taxon>
        <taxon>Embryophyta</taxon>
        <taxon>Tracheophyta</taxon>
        <taxon>Spermatophyta</taxon>
        <taxon>Magnoliopsida</taxon>
        <taxon>eudicotyledons</taxon>
        <taxon>Gunneridae</taxon>
        <taxon>Pentapetalae</taxon>
        <taxon>rosids</taxon>
        <taxon>fabids</taxon>
        <taxon>Celastrales</taxon>
        <taxon>Celastraceae</taxon>
        <taxon>Tripterygium</taxon>
    </lineage>
</organism>
<gene>
    <name evidence="2" type="ORF">HS088_TW18G00096</name>
</gene>
<keyword evidence="1" id="KW-0732">Signal</keyword>
<dbReference type="InParanoid" id="A0A7J7CBC4"/>
<dbReference type="EMBL" id="JAAARO010000018">
    <property type="protein sequence ID" value="KAF5731419.1"/>
    <property type="molecule type" value="Genomic_DNA"/>
</dbReference>
<comment type="caution">
    <text evidence="2">The sequence shown here is derived from an EMBL/GenBank/DDBJ whole genome shotgun (WGS) entry which is preliminary data.</text>
</comment>
<evidence type="ECO:0000256" key="1">
    <source>
        <dbReference type="ARBA" id="ARBA00022729"/>
    </source>
</evidence>
<reference evidence="2 3" key="1">
    <citation type="journal article" date="2020" name="Nat. Commun.">
        <title>Genome of Tripterygium wilfordii and identification of cytochrome P450 involved in triptolide biosynthesis.</title>
        <authorList>
            <person name="Tu L."/>
            <person name="Su P."/>
            <person name="Zhang Z."/>
            <person name="Gao L."/>
            <person name="Wang J."/>
            <person name="Hu T."/>
            <person name="Zhou J."/>
            <person name="Zhang Y."/>
            <person name="Zhao Y."/>
            <person name="Liu Y."/>
            <person name="Song Y."/>
            <person name="Tong Y."/>
            <person name="Lu Y."/>
            <person name="Yang J."/>
            <person name="Xu C."/>
            <person name="Jia M."/>
            <person name="Peters R.J."/>
            <person name="Huang L."/>
            <person name="Gao W."/>
        </authorList>
    </citation>
    <scope>NUCLEOTIDE SEQUENCE [LARGE SCALE GENOMIC DNA]</scope>
    <source>
        <strain evidence="3">cv. XIE 37</strain>
        <tissue evidence="2">Leaf</tissue>
    </source>
</reference>
<sequence>MSLPGAVAKIICIAVDVLGYETRLPVSTCKTDAKGYFFSTLDYSLLKDRLKLRECKAFIESSPLEYCKVPTDVNKGMTGALLSTYRILNDRKMKLYSINPFFYTNEPKSVPSGY</sequence>
<keyword evidence="3" id="KW-1185">Reference proteome</keyword>
<dbReference type="AlphaFoldDB" id="A0A7J7CBC4"/>
<protein>
    <submittedName>
        <fullName evidence="2">Uncharacterized protein</fullName>
    </submittedName>
</protein>
<proteinExistence type="predicted"/>
<dbReference type="Pfam" id="PF01190">
    <property type="entry name" value="Pollen_Ole_e_1"/>
    <property type="match status" value="1"/>
</dbReference>
<dbReference type="Proteomes" id="UP000593562">
    <property type="component" value="Unassembled WGS sequence"/>
</dbReference>
<dbReference type="PANTHER" id="PTHR33470:SF40">
    <property type="entry name" value="PROTEIN SEED AND ROOT HAIR PROTECTIVE PROTEIN"/>
    <property type="match status" value="1"/>
</dbReference>
<dbReference type="GO" id="GO:0071944">
    <property type="term" value="C:cell periphery"/>
    <property type="evidence" value="ECO:0007669"/>
    <property type="project" value="TreeGrafter"/>
</dbReference>
<name>A0A7J7CBC4_TRIWF</name>